<comment type="caution">
    <text evidence="1">The sequence shown here is derived from an EMBL/GenBank/DDBJ whole genome shotgun (WGS) entry which is preliminary data.</text>
</comment>
<sequence>MSRRLSRTRYAGLRRLHRMDVGNSLLSPNFLRIKRCRGHPAHRSRDATAAGCAGVAREELARRPFQLKRAAPAAQRPTEKFIAEESELRVVLYHLQRCSDAGACAHAAVAFDYMKSDK</sequence>
<name>A0A4C1TM69_EUMVA</name>
<reference evidence="1 2" key="1">
    <citation type="journal article" date="2019" name="Commun. Biol.">
        <title>The bagworm genome reveals a unique fibroin gene that provides high tensile strength.</title>
        <authorList>
            <person name="Kono N."/>
            <person name="Nakamura H."/>
            <person name="Ohtoshi R."/>
            <person name="Tomita M."/>
            <person name="Numata K."/>
            <person name="Arakawa K."/>
        </authorList>
    </citation>
    <scope>NUCLEOTIDE SEQUENCE [LARGE SCALE GENOMIC DNA]</scope>
</reference>
<proteinExistence type="predicted"/>
<dbReference type="Proteomes" id="UP000299102">
    <property type="component" value="Unassembled WGS sequence"/>
</dbReference>
<protein>
    <submittedName>
        <fullName evidence="1">Uncharacterized protein</fullName>
    </submittedName>
</protein>
<dbReference type="EMBL" id="BGZK01000071">
    <property type="protein sequence ID" value="GBP15316.1"/>
    <property type="molecule type" value="Genomic_DNA"/>
</dbReference>
<dbReference type="AlphaFoldDB" id="A0A4C1TM69"/>
<accession>A0A4C1TM69</accession>
<evidence type="ECO:0000313" key="2">
    <source>
        <dbReference type="Proteomes" id="UP000299102"/>
    </source>
</evidence>
<gene>
    <name evidence="1" type="ORF">EVAR_80498_1</name>
</gene>
<organism evidence="1 2">
    <name type="scientific">Eumeta variegata</name>
    <name type="common">Bagworm moth</name>
    <name type="synonym">Eumeta japonica</name>
    <dbReference type="NCBI Taxonomy" id="151549"/>
    <lineage>
        <taxon>Eukaryota</taxon>
        <taxon>Metazoa</taxon>
        <taxon>Ecdysozoa</taxon>
        <taxon>Arthropoda</taxon>
        <taxon>Hexapoda</taxon>
        <taxon>Insecta</taxon>
        <taxon>Pterygota</taxon>
        <taxon>Neoptera</taxon>
        <taxon>Endopterygota</taxon>
        <taxon>Lepidoptera</taxon>
        <taxon>Glossata</taxon>
        <taxon>Ditrysia</taxon>
        <taxon>Tineoidea</taxon>
        <taxon>Psychidae</taxon>
        <taxon>Oiketicinae</taxon>
        <taxon>Eumeta</taxon>
    </lineage>
</organism>
<evidence type="ECO:0000313" key="1">
    <source>
        <dbReference type="EMBL" id="GBP15316.1"/>
    </source>
</evidence>
<keyword evidence="2" id="KW-1185">Reference proteome</keyword>